<dbReference type="EMBL" id="GBXM01090643">
    <property type="protein sequence ID" value="JAH17934.1"/>
    <property type="molecule type" value="Transcribed_RNA"/>
</dbReference>
<feature type="signal peptide" evidence="1">
    <location>
        <begin position="1"/>
        <end position="18"/>
    </location>
</feature>
<dbReference type="AlphaFoldDB" id="A0A0E9QM76"/>
<feature type="chain" id="PRO_5002431917" evidence="1">
    <location>
        <begin position="19"/>
        <end position="48"/>
    </location>
</feature>
<reference evidence="2" key="1">
    <citation type="submission" date="2014-11" db="EMBL/GenBank/DDBJ databases">
        <authorList>
            <person name="Amaro Gonzalez C."/>
        </authorList>
    </citation>
    <scope>NUCLEOTIDE SEQUENCE</scope>
</reference>
<evidence type="ECO:0000313" key="2">
    <source>
        <dbReference type="EMBL" id="JAH17934.1"/>
    </source>
</evidence>
<accession>A0A0E9QM76</accession>
<protein>
    <submittedName>
        <fullName evidence="2">Uncharacterized protein</fullName>
    </submittedName>
</protein>
<keyword evidence="1" id="KW-0732">Signal</keyword>
<sequence length="48" mass="5593">MLKSVCVLTFVMSMFILAASPRKKNSKLKIKEHWPERCTNRSLRGRSL</sequence>
<evidence type="ECO:0000256" key="1">
    <source>
        <dbReference type="SAM" id="SignalP"/>
    </source>
</evidence>
<organism evidence="2">
    <name type="scientific">Anguilla anguilla</name>
    <name type="common">European freshwater eel</name>
    <name type="synonym">Muraena anguilla</name>
    <dbReference type="NCBI Taxonomy" id="7936"/>
    <lineage>
        <taxon>Eukaryota</taxon>
        <taxon>Metazoa</taxon>
        <taxon>Chordata</taxon>
        <taxon>Craniata</taxon>
        <taxon>Vertebrata</taxon>
        <taxon>Euteleostomi</taxon>
        <taxon>Actinopterygii</taxon>
        <taxon>Neopterygii</taxon>
        <taxon>Teleostei</taxon>
        <taxon>Anguilliformes</taxon>
        <taxon>Anguillidae</taxon>
        <taxon>Anguilla</taxon>
    </lineage>
</organism>
<name>A0A0E9QM76_ANGAN</name>
<reference evidence="2" key="2">
    <citation type="journal article" date="2015" name="Fish Shellfish Immunol.">
        <title>Early steps in the European eel (Anguilla anguilla)-Vibrio vulnificus interaction in the gills: Role of the RtxA13 toxin.</title>
        <authorList>
            <person name="Callol A."/>
            <person name="Pajuelo D."/>
            <person name="Ebbesson L."/>
            <person name="Teles M."/>
            <person name="MacKenzie S."/>
            <person name="Amaro C."/>
        </authorList>
    </citation>
    <scope>NUCLEOTIDE SEQUENCE</scope>
</reference>
<proteinExistence type="predicted"/>